<organism evidence="15 16">
    <name type="scientific">Enterobacter cloacae</name>
    <dbReference type="NCBI Taxonomy" id="550"/>
    <lineage>
        <taxon>Bacteria</taxon>
        <taxon>Pseudomonadati</taxon>
        <taxon>Pseudomonadota</taxon>
        <taxon>Gammaproteobacteria</taxon>
        <taxon>Enterobacterales</taxon>
        <taxon>Enterobacteriaceae</taxon>
        <taxon>Enterobacter</taxon>
        <taxon>Enterobacter cloacae complex</taxon>
    </lineage>
</organism>
<dbReference type="AlphaFoldDB" id="A0ABD0BNZ4"/>
<dbReference type="Pfam" id="PF06832">
    <property type="entry name" value="BiPBP_C"/>
    <property type="match status" value="1"/>
</dbReference>
<protein>
    <recommendedName>
        <fullName evidence="10">peptidoglycan glycosyltransferase</fullName>
        <ecNumber evidence="10">2.4.99.28</ecNumber>
    </recommendedName>
</protein>
<keyword evidence="8" id="KW-0378">Hydrolase</keyword>
<dbReference type="SUPFAM" id="SSF53955">
    <property type="entry name" value="Lysozyme-like"/>
    <property type="match status" value="1"/>
</dbReference>
<feature type="domain" description="Glycosyl transferase family 51" evidence="13">
    <location>
        <begin position="66"/>
        <end position="230"/>
    </location>
</feature>
<feature type="domain" description="Penicillin-binding protein transpeptidase" evidence="12">
    <location>
        <begin position="308"/>
        <end position="501"/>
    </location>
</feature>
<evidence type="ECO:0000313" key="16">
    <source>
        <dbReference type="Proteomes" id="UP001050241"/>
    </source>
</evidence>
<reference evidence="15" key="1">
    <citation type="submission" date="2021-11" db="EMBL/GenBank/DDBJ databases">
        <title>WGS analysis for carbapenemase-producing Enterobacterales outbreak in a University Hospital, Japan.</title>
        <authorList>
            <person name="Tukada M."/>
            <person name="Miyazaki T."/>
            <person name="Aoki K."/>
            <person name="Yoshizawa S."/>
            <person name="Ishii Y."/>
            <person name="Tateda K."/>
        </authorList>
    </citation>
    <scope>NUCLEOTIDE SEQUENCE</scope>
    <source>
        <strain evidence="15">TUM16652</strain>
    </source>
</reference>
<evidence type="ECO:0000313" key="15">
    <source>
        <dbReference type="EMBL" id="GJJ83122.1"/>
    </source>
</evidence>
<dbReference type="FunFam" id="1.10.3810.10:FF:000006">
    <property type="entry name" value="Penicillin-binding protein 1C"/>
    <property type="match status" value="1"/>
</dbReference>
<dbReference type="Gene3D" id="3.40.710.10">
    <property type="entry name" value="DD-peptidase/beta-lactamase superfamily"/>
    <property type="match status" value="1"/>
</dbReference>
<evidence type="ECO:0000256" key="7">
    <source>
        <dbReference type="ARBA" id="ARBA00022679"/>
    </source>
</evidence>
<evidence type="ECO:0000256" key="10">
    <source>
        <dbReference type="ARBA" id="ARBA00044770"/>
    </source>
</evidence>
<comment type="catalytic activity">
    <reaction evidence="11">
        <text>[GlcNAc-(1-&gt;4)-Mur2Ac(oyl-L-Ala-gamma-D-Glu-L-Lys-D-Ala-D-Ala)](n)-di-trans,octa-cis-undecaprenyl diphosphate + beta-D-GlcNAc-(1-&gt;4)-Mur2Ac(oyl-L-Ala-gamma-D-Glu-L-Lys-D-Ala-D-Ala)-di-trans,octa-cis-undecaprenyl diphosphate = [GlcNAc-(1-&gt;4)-Mur2Ac(oyl-L-Ala-gamma-D-Glu-L-Lys-D-Ala-D-Ala)](n+1)-di-trans,octa-cis-undecaprenyl diphosphate + di-trans,octa-cis-undecaprenyl diphosphate + H(+)</text>
        <dbReference type="Rhea" id="RHEA:23708"/>
        <dbReference type="Rhea" id="RHEA-COMP:9602"/>
        <dbReference type="Rhea" id="RHEA-COMP:9603"/>
        <dbReference type="ChEBI" id="CHEBI:15378"/>
        <dbReference type="ChEBI" id="CHEBI:58405"/>
        <dbReference type="ChEBI" id="CHEBI:60033"/>
        <dbReference type="ChEBI" id="CHEBI:78435"/>
        <dbReference type="EC" id="2.4.99.28"/>
    </reaction>
</comment>
<evidence type="ECO:0000256" key="2">
    <source>
        <dbReference type="ARBA" id="ARBA00007090"/>
    </source>
</evidence>
<sequence length="779" mass="86322">MFRKMRIARLIRSRWLWLAGALLVSGGLIVVADRVWPLPLKEVNPARVVVDEQGVPLWRFADSEGIWRYPVTIEEVSPRYLEALIQYEDRWFWDHPGVNPLSVLRAAWQDLTSGRVVSGGSTLTMQVARLLDPHPRTFGGKIRQLWRAMQLEWHLSKREILTLYLNRAPFGGTLQGVGAASWTYLGKPPSQLSYSDAALLAVLPQAPSRLRPDRWPKRAEAARNKVLDRMLTQGVWSEKQVKESREEPVWLAPRQMPQLAPLFSRMMLSKSRDTKIVTTLDAALQRQLEELAMNWKSRLPARSSLAMIVVDHTSMKVRGWVGSVDINDDSRFSHVDMVNAIRSPGSVLKPFIYGMALDDGLIHPASLLQDVPRKTGDYRPGNFDSGFHGPVSMSEALVRSLNLPAVQVLEAYGPKRFAGMLSNAGLPLILPAGAQPNLSLILGGAGARLADIAAAYSAFARQGKAGRLRLQPGDPLIERPLLSQGAAWIIRRILANEAQPLPDSALPQVAPLAWKTGTSYGYRDAWAIGLNARYVIGIWTGRPDGTPVAGQFGFASAVPLLNQVNNMLQSRSMVDEARLPRDPRPASVGRGVICWPGGQSLPEGSENCRRRLSTWLLEGSEPPTLLLPEQEGIRGIRFPVWLDKEGKRVAADCPDATEKVLDVWPLPLEPWLPAAEKRAARLPARSAICPPLDNHNAAPMMLSGVREGAVIKRLPGEKNMTLNVSTSGGEGQRWWFLNGEPLDGHQKNYSLQLYLPGKYQLIVLDETGQTATVNFELDR</sequence>
<evidence type="ECO:0000256" key="9">
    <source>
        <dbReference type="ARBA" id="ARBA00023268"/>
    </source>
</evidence>
<dbReference type="InterPro" id="IPR001264">
    <property type="entry name" value="Glyco_trans_51"/>
</dbReference>
<dbReference type="FunFam" id="3.40.710.10:FF:000021">
    <property type="entry name" value="Penicillin-binding protein 1C"/>
    <property type="match status" value="1"/>
</dbReference>
<dbReference type="InterPro" id="IPR001460">
    <property type="entry name" value="PCN-bd_Tpept"/>
</dbReference>
<evidence type="ECO:0000259" key="12">
    <source>
        <dbReference type="Pfam" id="PF00905"/>
    </source>
</evidence>
<dbReference type="GO" id="GO:0008658">
    <property type="term" value="F:penicillin binding"/>
    <property type="evidence" value="ECO:0007669"/>
    <property type="project" value="UniProtKB-ARBA"/>
</dbReference>
<keyword evidence="4" id="KW-0121">Carboxypeptidase</keyword>
<dbReference type="GO" id="GO:0008955">
    <property type="term" value="F:peptidoglycan glycosyltransferase activity"/>
    <property type="evidence" value="ECO:0007669"/>
    <property type="project" value="UniProtKB-EC"/>
</dbReference>
<evidence type="ECO:0000256" key="3">
    <source>
        <dbReference type="ARBA" id="ARBA00007739"/>
    </source>
</evidence>
<dbReference type="EC" id="2.4.99.28" evidence="10"/>
<dbReference type="Pfam" id="PF00905">
    <property type="entry name" value="Transpeptidase"/>
    <property type="match status" value="1"/>
</dbReference>
<dbReference type="InterPro" id="IPR036950">
    <property type="entry name" value="PBP_transglycosylase"/>
</dbReference>
<evidence type="ECO:0000256" key="6">
    <source>
        <dbReference type="ARBA" id="ARBA00022676"/>
    </source>
</evidence>
<evidence type="ECO:0000256" key="1">
    <source>
        <dbReference type="ARBA" id="ARBA00004752"/>
    </source>
</evidence>
<evidence type="ECO:0000256" key="5">
    <source>
        <dbReference type="ARBA" id="ARBA00022670"/>
    </source>
</evidence>
<dbReference type="SUPFAM" id="SSF56601">
    <property type="entry name" value="beta-lactamase/transpeptidase-like"/>
    <property type="match status" value="1"/>
</dbReference>
<keyword evidence="5" id="KW-0645">Protease</keyword>
<proteinExistence type="inferred from homology"/>
<dbReference type="Gene3D" id="1.10.3810.10">
    <property type="entry name" value="Biosynthetic peptidoglycan transglycosylase-like"/>
    <property type="match status" value="1"/>
</dbReference>
<keyword evidence="6" id="KW-0328">Glycosyltransferase</keyword>
<dbReference type="InterPro" id="IPR012338">
    <property type="entry name" value="Beta-lactam/transpept-like"/>
</dbReference>
<dbReference type="PANTHER" id="PTHR32282:SF15">
    <property type="entry name" value="PENICILLIN-BINDING PROTEIN 1C"/>
    <property type="match status" value="1"/>
</dbReference>
<evidence type="ECO:0000256" key="4">
    <source>
        <dbReference type="ARBA" id="ARBA00022645"/>
    </source>
</evidence>
<gene>
    <name evidence="15" type="ORF">TUM16652_18210</name>
</gene>
<dbReference type="GO" id="GO:0006508">
    <property type="term" value="P:proteolysis"/>
    <property type="evidence" value="ECO:0007669"/>
    <property type="project" value="UniProtKB-KW"/>
</dbReference>
<comment type="similarity">
    <text evidence="2">In the C-terminal section; belongs to the transpeptidase family.</text>
</comment>
<evidence type="ECO:0000259" key="13">
    <source>
        <dbReference type="Pfam" id="PF00912"/>
    </source>
</evidence>
<dbReference type="InterPro" id="IPR011815">
    <property type="entry name" value="PBP_1c"/>
</dbReference>
<feature type="domain" description="Penicillin-binding C-terminal" evidence="14">
    <location>
        <begin position="695"/>
        <end position="775"/>
    </location>
</feature>
<dbReference type="NCBIfam" id="NF008414">
    <property type="entry name" value="PRK11240.1"/>
    <property type="match status" value="1"/>
</dbReference>
<dbReference type="InterPro" id="IPR009647">
    <property type="entry name" value="PBP_C"/>
</dbReference>
<comment type="pathway">
    <text evidence="1">Cell wall biogenesis; peptidoglycan biosynthesis.</text>
</comment>
<dbReference type="Proteomes" id="UP001050241">
    <property type="component" value="Unassembled WGS sequence"/>
</dbReference>
<evidence type="ECO:0000259" key="14">
    <source>
        <dbReference type="Pfam" id="PF06832"/>
    </source>
</evidence>
<comment type="caution">
    <text evidence="15">The sequence shown here is derived from an EMBL/GenBank/DDBJ whole genome shotgun (WGS) entry which is preliminary data.</text>
</comment>
<keyword evidence="9" id="KW-0511">Multifunctional enzyme</keyword>
<evidence type="ECO:0000256" key="11">
    <source>
        <dbReference type="ARBA" id="ARBA00049902"/>
    </source>
</evidence>
<dbReference type="Pfam" id="PF00912">
    <property type="entry name" value="Transgly"/>
    <property type="match status" value="1"/>
</dbReference>
<dbReference type="PANTHER" id="PTHR32282">
    <property type="entry name" value="BINDING PROTEIN TRANSPEPTIDASE, PUTATIVE-RELATED"/>
    <property type="match status" value="1"/>
</dbReference>
<evidence type="ECO:0000256" key="8">
    <source>
        <dbReference type="ARBA" id="ARBA00022801"/>
    </source>
</evidence>
<dbReference type="NCBIfam" id="TIGR02073">
    <property type="entry name" value="PBP_1c"/>
    <property type="match status" value="1"/>
</dbReference>
<accession>A0ABD0BNZ4</accession>
<name>A0ABD0BNZ4_ENTCL</name>
<dbReference type="InterPro" id="IPR050396">
    <property type="entry name" value="Glycosyltr_51/Transpeptidase"/>
</dbReference>
<dbReference type="GO" id="GO:0004180">
    <property type="term" value="F:carboxypeptidase activity"/>
    <property type="evidence" value="ECO:0007669"/>
    <property type="project" value="UniProtKB-KW"/>
</dbReference>
<keyword evidence="7" id="KW-0808">Transferase</keyword>
<dbReference type="InterPro" id="IPR023346">
    <property type="entry name" value="Lysozyme-like_dom_sf"/>
</dbReference>
<dbReference type="EMBL" id="BQFY01000010">
    <property type="protein sequence ID" value="GJJ83122.1"/>
    <property type="molecule type" value="Genomic_DNA"/>
</dbReference>
<comment type="similarity">
    <text evidence="3">In the N-terminal section; belongs to the glycosyltransferase 51 family.</text>
</comment>